<name>A0A368BYZ6_9GAMM</name>
<comment type="pathway">
    <text evidence="3">Cofactor biosynthesis; riboflavin biosynthesis; riboflavin from 2-hydroxy-3-oxobutyl phosphate and 5-amino-6-(D-ribitylamino)uracil: step 2/2.</text>
</comment>
<evidence type="ECO:0000256" key="9">
    <source>
        <dbReference type="NCBIfam" id="TIGR00187"/>
    </source>
</evidence>
<organism evidence="12 13">
    <name type="scientific">SAR86 cluster bacterium</name>
    <dbReference type="NCBI Taxonomy" id="2030880"/>
    <lineage>
        <taxon>Bacteria</taxon>
        <taxon>Pseudomonadati</taxon>
        <taxon>Pseudomonadota</taxon>
        <taxon>Gammaproteobacteria</taxon>
        <taxon>SAR86 cluster</taxon>
    </lineage>
</organism>
<reference evidence="12 13" key="1">
    <citation type="journal article" date="2018" name="Microbiome">
        <title>Fine metagenomic profile of the Mediterranean stratified and mixed water columns revealed by assembly and recruitment.</title>
        <authorList>
            <person name="Haro-Moreno J.M."/>
            <person name="Lopez-Perez M."/>
            <person name="De La Torre J.R."/>
            <person name="Picazo A."/>
            <person name="Camacho A."/>
            <person name="Rodriguez-Valera F."/>
        </authorList>
    </citation>
    <scope>NUCLEOTIDE SEQUENCE [LARGE SCALE GENOMIC DNA]</scope>
    <source>
        <strain evidence="12">MED-G82</strain>
    </source>
</reference>
<dbReference type="SUPFAM" id="SSF63380">
    <property type="entry name" value="Riboflavin synthase domain-like"/>
    <property type="match status" value="2"/>
</dbReference>
<evidence type="ECO:0000313" key="13">
    <source>
        <dbReference type="Proteomes" id="UP000253307"/>
    </source>
</evidence>
<feature type="domain" description="Lumazine-binding" evidence="11">
    <location>
        <begin position="1"/>
        <end position="97"/>
    </location>
</feature>
<evidence type="ECO:0000256" key="7">
    <source>
        <dbReference type="ARBA" id="ARBA00022679"/>
    </source>
</evidence>
<dbReference type="GO" id="GO:0009231">
    <property type="term" value="P:riboflavin biosynthetic process"/>
    <property type="evidence" value="ECO:0007669"/>
    <property type="project" value="UniProtKB-KW"/>
</dbReference>
<evidence type="ECO:0000256" key="5">
    <source>
        <dbReference type="ARBA" id="ARBA00013950"/>
    </source>
</evidence>
<dbReference type="PANTHER" id="PTHR21098">
    <property type="entry name" value="RIBOFLAVIN SYNTHASE ALPHA CHAIN"/>
    <property type="match status" value="1"/>
</dbReference>
<comment type="function">
    <text evidence="2">Catalyzes the dismutation of two molecules of 6,7-dimethyl-8-ribityllumazine, resulting in the formation of riboflavin and 5-amino-6-(D-ribitylamino)uracil.</text>
</comment>
<evidence type="ECO:0000256" key="3">
    <source>
        <dbReference type="ARBA" id="ARBA00004887"/>
    </source>
</evidence>
<accession>A0A368BYZ6</accession>
<sequence>MFTGIVTEQGVVSSVKSSRGYSSISIKCSKKFLKGLKKGASVAVNGVCLTSKKGSSEILQFDVIDETLSLTNLKQIKKGTKVNLERSMTVKTEIGGHLLSGHIHCEGTISKITKVSNQTKDMLITLPSKMMKYIFYKGYIGINGCSLTIGKVNKNSFFIHLIPETLKITNLDELSEKSKVNIEIEQSTLITVESVEKIIAQKKV</sequence>
<dbReference type="Proteomes" id="UP000253307">
    <property type="component" value="Unassembled WGS sequence"/>
</dbReference>
<evidence type="ECO:0000256" key="10">
    <source>
        <dbReference type="PROSITE-ProRule" id="PRU00524"/>
    </source>
</evidence>
<dbReference type="EC" id="2.5.1.9" evidence="4 9"/>
<dbReference type="FunFam" id="2.40.30.20:FF:000003">
    <property type="entry name" value="Riboflavin synthase, alpha subunit"/>
    <property type="match status" value="1"/>
</dbReference>
<keyword evidence="6" id="KW-0686">Riboflavin biosynthesis</keyword>
<evidence type="ECO:0000313" key="12">
    <source>
        <dbReference type="EMBL" id="RCL42549.1"/>
    </source>
</evidence>
<evidence type="ECO:0000256" key="6">
    <source>
        <dbReference type="ARBA" id="ARBA00022619"/>
    </source>
</evidence>
<proteinExistence type="predicted"/>
<comment type="catalytic activity">
    <reaction evidence="1">
        <text>2 6,7-dimethyl-8-(1-D-ribityl)lumazine + H(+) = 5-amino-6-(D-ribitylamino)uracil + riboflavin</text>
        <dbReference type="Rhea" id="RHEA:20772"/>
        <dbReference type="ChEBI" id="CHEBI:15378"/>
        <dbReference type="ChEBI" id="CHEBI:15934"/>
        <dbReference type="ChEBI" id="CHEBI:57986"/>
        <dbReference type="ChEBI" id="CHEBI:58201"/>
        <dbReference type="EC" id="2.5.1.9"/>
    </reaction>
</comment>
<dbReference type="PROSITE" id="PS51177">
    <property type="entry name" value="LUMAZINE_BIND"/>
    <property type="match status" value="2"/>
</dbReference>
<gene>
    <name evidence="12" type="ORF">DBW96_00705</name>
</gene>
<dbReference type="InterPro" id="IPR001783">
    <property type="entry name" value="Lumazine-bd"/>
</dbReference>
<dbReference type="PIRSF" id="PIRSF000498">
    <property type="entry name" value="Riboflavin_syn_A"/>
    <property type="match status" value="1"/>
</dbReference>
<dbReference type="PANTHER" id="PTHR21098:SF0">
    <property type="entry name" value="RIBOFLAVIN SYNTHASE"/>
    <property type="match status" value="1"/>
</dbReference>
<feature type="repeat" description="Lumazine-binding" evidence="10">
    <location>
        <begin position="98"/>
        <end position="195"/>
    </location>
</feature>
<dbReference type="NCBIfam" id="NF006767">
    <property type="entry name" value="PRK09289.1"/>
    <property type="match status" value="1"/>
</dbReference>
<keyword evidence="7" id="KW-0808">Transferase</keyword>
<dbReference type="AlphaFoldDB" id="A0A368BYZ6"/>
<evidence type="ECO:0000256" key="2">
    <source>
        <dbReference type="ARBA" id="ARBA00002803"/>
    </source>
</evidence>
<dbReference type="CDD" id="cd00402">
    <property type="entry name" value="Riboflavin_synthase_like"/>
    <property type="match status" value="1"/>
</dbReference>
<comment type="caution">
    <text evidence="12">The sequence shown here is derived from an EMBL/GenBank/DDBJ whole genome shotgun (WGS) entry which is preliminary data.</text>
</comment>
<dbReference type="NCBIfam" id="TIGR00187">
    <property type="entry name" value="ribE"/>
    <property type="match status" value="1"/>
</dbReference>
<dbReference type="InterPro" id="IPR017938">
    <property type="entry name" value="Riboflavin_synthase-like_b-brl"/>
</dbReference>
<keyword evidence="8" id="KW-0677">Repeat</keyword>
<evidence type="ECO:0000259" key="11">
    <source>
        <dbReference type="PROSITE" id="PS51177"/>
    </source>
</evidence>
<dbReference type="GO" id="GO:0004746">
    <property type="term" value="F:riboflavin synthase activity"/>
    <property type="evidence" value="ECO:0007669"/>
    <property type="project" value="UniProtKB-UniRule"/>
</dbReference>
<dbReference type="InterPro" id="IPR026017">
    <property type="entry name" value="Lumazine-bd_dom"/>
</dbReference>
<dbReference type="InterPro" id="IPR023366">
    <property type="entry name" value="ATP_synth_asu-like_sf"/>
</dbReference>
<dbReference type="NCBIfam" id="NF009566">
    <property type="entry name" value="PRK13020.1"/>
    <property type="match status" value="1"/>
</dbReference>
<dbReference type="EMBL" id="QOPE01000003">
    <property type="protein sequence ID" value="RCL42549.1"/>
    <property type="molecule type" value="Genomic_DNA"/>
</dbReference>
<protein>
    <recommendedName>
        <fullName evidence="5 9">Riboflavin synthase</fullName>
        <ecNumber evidence="4 9">2.5.1.9</ecNumber>
    </recommendedName>
</protein>
<feature type="repeat" description="Lumazine-binding" evidence="10">
    <location>
        <begin position="1"/>
        <end position="97"/>
    </location>
</feature>
<feature type="domain" description="Lumazine-binding" evidence="11">
    <location>
        <begin position="98"/>
        <end position="195"/>
    </location>
</feature>
<dbReference type="Pfam" id="PF00677">
    <property type="entry name" value="Lum_binding"/>
    <property type="match status" value="2"/>
</dbReference>
<evidence type="ECO:0000256" key="8">
    <source>
        <dbReference type="ARBA" id="ARBA00022737"/>
    </source>
</evidence>
<evidence type="ECO:0000256" key="4">
    <source>
        <dbReference type="ARBA" id="ARBA00012827"/>
    </source>
</evidence>
<dbReference type="Gene3D" id="2.40.30.20">
    <property type="match status" value="2"/>
</dbReference>
<evidence type="ECO:0000256" key="1">
    <source>
        <dbReference type="ARBA" id="ARBA00000968"/>
    </source>
</evidence>